<dbReference type="Gene3D" id="3.40.30.10">
    <property type="entry name" value="Glutaredoxin"/>
    <property type="match status" value="1"/>
</dbReference>
<dbReference type="PANTHER" id="PTHR13887:SF51">
    <property type="entry name" value="DSBA FAMILY PROTEIN"/>
    <property type="match status" value="1"/>
</dbReference>
<sequence length="214" mass="23035">MTSPTRLIYLFDPQCGWCYGASASMEALLERGDHDVQLIPTGLFAGEGAFAMNDGFAAHAWAADQRIARLTGQPFSDAYRDRVLGNREWRVDSGPATLALTAVCLTEPAREFAALHVLQRARYVEGRNNADPAVVASVLESLGLEEAARRFRTPDDELTAANQTRIDAGKAWMRRVGANGVPTLVVSDEKGARVVDSSALYGGIDTLVSAVTPP</sequence>
<organism evidence="1 2">
    <name type="scientific">Billgrantia aerodenitrificans</name>
    <dbReference type="NCBI Taxonomy" id="2733483"/>
    <lineage>
        <taxon>Bacteria</taxon>
        <taxon>Pseudomonadati</taxon>
        <taxon>Pseudomonadota</taxon>
        <taxon>Gammaproteobacteria</taxon>
        <taxon>Oceanospirillales</taxon>
        <taxon>Halomonadaceae</taxon>
        <taxon>Billgrantia</taxon>
    </lineage>
</organism>
<proteinExistence type="predicted"/>
<evidence type="ECO:0000313" key="2">
    <source>
        <dbReference type="Proteomes" id="UP001320272"/>
    </source>
</evidence>
<evidence type="ECO:0000313" key="1">
    <source>
        <dbReference type="EMBL" id="MCE8026249.1"/>
    </source>
</evidence>
<dbReference type="EMBL" id="JABFTV010000011">
    <property type="protein sequence ID" value="MCE8026249.1"/>
    <property type="molecule type" value="Genomic_DNA"/>
</dbReference>
<dbReference type="Proteomes" id="UP001320272">
    <property type="component" value="Unassembled WGS sequence"/>
</dbReference>
<protein>
    <submittedName>
        <fullName evidence="1">DsbA family protein</fullName>
    </submittedName>
</protein>
<name>A0ABS9AWZ9_9GAMM</name>
<dbReference type="RefSeq" id="WP_234255106.1">
    <property type="nucleotide sequence ID" value="NZ_JABFTV010000011.1"/>
</dbReference>
<accession>A0ABS9AWZ9</accession>
<dbReference type="SUPFAM" id="SSF52833">
    <property type="entry name" value="Thioredoxin-like"/>
    <property type="match status" value="1"/>
</dbReference>
<dbReference type="PANTHER" id="PTHR13887">
    <property type="entry name" value="GLUTATHIONE S-TRANSFERASE KAPPA"/>
    <property type="match status" value="1"/>
</dbReference>
<keyword evidence="2" id="KW-1185">Reference proteome</keyword>
<dbReference type="InterPro" id="IPR036249">
    <property type="entry name" value="Thioredoxin-like_sf"/>
</dbReference>
<comment type="caution">
    <text evidence="1">The sequence shown here is derived from an EMBL/GenBank/DDBJ whole genome shotgun (WGS) entry which is preliminary data.</text>
</comment>
<gene>
    <name evidence="1" type="ORF">HOP59_19165</name>
</gene>
<dbReference type="CDD" id="cd03025">
    <property type="entry name" value="DsbA_FrnE_like"/>
    <property type="match status" value="1"/>
</dbReference>
<reference evidence="1 2" key="1">
    <citation type="journal article" date="2021" name="Front. Microbiol.">
        <title>Aerobic Denitrification and Heterotrophic Sulfur Oxidation in the Genus Halomonas Revealed by Six Novel Species Characterizations and Genome-Based Analysis.</title>
        <authorList>
            <person name="Wang L."/>
            <person name="Shao Z."/>
        </authorList>
    </citation>
    <scope>NUCLEOTIDE SEQUENCE [LARGE SCALE GENOMIC DNA]</scope>
    <source>
        <strain evidence="1 2">MCCC 1A11058</strain>
    </source>
</reference>